<evidence type="ECO:0000256" key="1">
    <source>
        <dbReference type="SAM" id="Phobius"/>
    </source>
</evidence>
<accession>A0A087CFC2</accession>
<sequence>MSDGADALMLAVCVGALVLLRSGGPCRASDRLYARGSVRAAERSGAGTIAALSSLSSLLRSGSGLTEGVEELAGKPFATRELTAERCYEALWRCRSPQERPRQVLETALAVAAACRLSEEMGCEAARCIDAAAAACKRSRMIDDLRNTSFSMPKATVRLLSLLPVASIALAEIIGIRALSFLCSSTPGLLCLVVGGAFYAAGMFWMRALLRSGITDSDRSASRRGAGQWRR</sequence>
<gene>
    <name evidence="2" type="ORF">BPSY_0820</name>
</gene>
<evidence type="ECO:0000313" key="3">
    <source>
        <dbReference type="Proteomes" id="UP000029050"/>
    </source>
</evidence>
<keyword evidence="1" id="KW-0472">Membrane</keyword>
<protein>
    <submittedName>
        <fullName evidence="2">Flp pilus assembly protein</fullName>
    </submittedName>
</protein>
<dbReference type="AlphaFoldDB" id="A0A087CFC2"/>
<comment type="caution">
    <text evidence="2">The sequence shown here is derived from an EMBL/GenBank/DDBJ whole genome shotgun (WGS) entry which is preliminary data.</text>
</comment>
<organism evidence="2 3">
    <name type="scientific">Bifidobacterium psychraerophilum</name>
    <dbReference type="NCBI Taxonomy" id="218140"/>
    <lineage>
        <taxon>Bacteria</taxon>
        <taxon>Bacillati</taxon>
        <taxon>Actinomycetota</taxon>
        <taxon>Actinomycetes</taxon>
        <taxon>Bifidobacteriales</taxon>
        <taxon>Bifidobacteriaceae</taxon>
        <taxon>Bifidobacterium</taxon>
    </lineage>
</organism>
<keyword evidence="3" id="KW-1185">Reference proteome</keyword>
<reference evidence="2 3" key="1">
    <citation type="submission" date="2014-03" db="EMBL/GenBank/DDBJ databases">
        <title>Genomics of Bifidobacteria.</title>
        <authorList>
            <person name="Ventura M."/>
            <person name="Milani C."/>
            <person name="Lugli G.A."/>
        </authorList>
    </citation>
    <scope>NUCLEOTIDE SEQUENCE [LARGE SCALE GENOMIC DNA]</scope>
    <source>
        <strain evidence="2 3">LMG 21775</strain>
    </source>
</reference>
<feature type="transmembrane region" description="Helical" evidence="1">
    <location>
        <begin position="159"/>
        <end position="182"/>
    </location>
</feature>
<feature type="transmembrane region" description="Helical" evidence="1">
    <location>
        <begin position="189"/>
        <end position="210"/>
    </location>
</feature>
<dbReference type="STRING" id="218140.BPSY_0820"/>
<keyword evidence="1" id="KW-1133">Transmembrane helix</keyword>
<dbReference type="eggNOG" id="COG4965">
    <property type="taxonomic scope" value="Bacteria"/>
</dbReference>
<dbReference type="Proteomes" id="UP000029050">
    <property type="component" value="Unassembled WGS sequence"/>
</dbReference>
<keyword evidence="1" id="KW-0812">Transmembrane</keyword>
<name>A0A087CFC2_9BIFI</name>
<dbReference type="EMBL" id="JGZI01000009">
    <property type="protein sequence ID" value="KFI81972.1"/>
    <property type="molecule type" value="Genomic_DNA"/>
</dbReference>
<evidence type="ECO:0000313" key="2">
    <source>
        <dbReference type="EMBL" id="KFI81972.1"/>
    </source>
</evidence>
<proteinExistence type="predicted"/>